<dbReference type="InterPro" id="IPR050469">
    <property type="entry name" value="Diguanylate_Cyclase"/>
</dbReference>
<feature type="domain" description="GGDEF" evidence="4">
    <location>
        <begin position="157"/>
        <end position="286"/>
    </location>
</feature>
<keyword evidence="6" id="KW-1185">Reference proteome</keyword>
<feature type="transmembrane region" description="Helical" evidence="3">
    <location>
        <begin position="45"/>
        <end position="61"/>
    </location>
</feature>
<dbReference type="Proteomes" id="UP000502260">
    <property type="component" value="Chromosome"/>
</dbReference>
<accession>A0A6F8VDN3</accession>
<sequence>MKMARISKFLLGTFWTGWRRWAAWSICIGAIFLLGALRSATDADFTFASLVILPVLAIAWIDGKRNGLLVAFLAAAMWTVADIAAERQFSTQWIPWSNALTRLMTYSLVALLAAQVRLQFEREHELATRDALTGLLNRRAFLEAGSAEVERAKRYARPLTVIFLDLDDFKQLNDAKGHDAGDAALQATAKALLSTLRSSDRVARMGGDEFAVLLPEIGYDAAVEAGRKISIAVSAALAAFPPVKASLGIAWFGEADRLFPEMLKAADGLMYEVKESGKGDMRPRRFSAMNKSGAEK</sequence>
<dbReference type="FunFam" id="3.30.70.270:FF:000001">
    <property type="entry name" value="Diguanylate cyclase domain protein"/>
    <property type="match status" value="1"/>
</dbReference>
<dbReference type="InterPro" id="IPR043128">
    <property type="entry name" value="Rev_trsase/Diguanyl_cyclase"/>
</dbReference>
<dbReference type="SUPFAM" id="SSF55073">
    <property type="entry name" value="Nucleotide cyclase"/>
    <property type="match status" value="1"/>
</dbReference>
<evidence type="ECO:0000256" key="2">
    <source>
        <dbReference type="ARBA" id="ARBA00034247"/>
    </source>
</evidence>
<dbReference type="Gene3D" id="3.30.70.270">
    <property type="match status" value="1"/>
</dbReference>
<proteinExistence type="predicted"/>
<dbReference type="InterPro" id="IPR029787">
    <property type="entry name" value="Nucleotide_cyclase"/>
</dbReference>
<dbReference type="PANTHER" id="PTHR45138:SF9">
    <property type="entry name" value="DIGUANYLATE CYCLASE DGCM-RELATED"/>
    <property type="match status" value="1"/>
</dbReference>
<dbReference type="EMBL" id="AP022853">
    <property type="protein sequence ID" value="BCB27207.1"/>
    <property type="molecule type" value="Genomic_DNA"/>
</dbReference>
<evidence type="ECO:0000313" key="6">
    <source>
        <dbReference type="Proteomes" id="UP000502260"/>
    </source>
</evidence>
<dbReference type="NCBIfam" id="TIGR00254">
    <property type="entry name" value="GGDEF"/>
    <property type="match status" value="1"/>
</dbReference>
<reference evidence="6" key="1">
    <citation type="submission" date="2020-03" db="EMBL/GenBank/DDBJ databases">
        <title>Complete genome sequence of sulfur-oxidizing bacterium skT11.</title>
        <authorList>
            <person name="Kanda M."/>
            <person name="Kojima H."/>
            <person name="Fukui M."/>
        </authorList>
    </citation>
    <scope>NUCLEOTIDE SEQUENCE [LARGE SCALE GENOMIC DNA]</scope>
    <source>
        <strain evidence="6">skT11</strain>
    </source>
</reference>
<keyword evidence="3" id="KW-1133">Transmembrane helix</keyword>
<protein>
    <recommendedName>
        <fullName evidence="1">diguanylate cyclase</fullName>
        <ecNumber evidence="1">2.7.7.65</ecNumber>
    </recommendedName>
</protein>
<dbReference type="AlphaFoldDB" id="A0A6F8VDN3"/>
<dbReference type="PROSITE" id="PS50887">
    <property type="entry name" value="GGDEF"/>
    <property type="match status" value="1"/>
</dbReference>
<name>A0A6F8VDN3_9PROT</name>
<comment type="catalytic activity">
    <reaction evidence="2">
        <text>2 GTP = 3',3'-c-di-GMP + 2 diphosphate</text>
        <dbReference type="Rhea" id="RHEA:24898"/>
        <dbReference type="ChEBI" id="CHEBI:33019"/>
        <dbReference type="ChEBI" id="CHEBI:37565"/>
        <dbReference type="ChEBI" id="CHEBI:58805"/>
        <dbReference type="EC" id="2.7.7.65"/>
    </reaction>
</comment>
<dbReference type="CDD" id="cd01949">
    <property type="entry name" value="GGDEF"/>
    <property type="match status" value="1"/>
</dbReference>
<feature type="transmembrane region" description="Helical" evidence="3">
    <location>
        <begin position="68"/>
        <end position="87"/>
    </location>
</feature>
<dbReference type="PANTHER" id="PTHR45138">
    <property type="entry name" value="REGULATORY COMPONENTS OF SENSORY TRANSDUCTION SYSTEM"/>
    <property type="match status" value="1"/>
</dbReference>
<dbReference type="Pfam" id="PF00990">
    <property type="entry name" value="GGDEF"/>
    <property type="match status" value="1"/>
</dbReference>
<evidence type="ECO:0000313" key="5">
    <source>
        <dbReference type="EMBL" id="BCB27207.1"/>
    </source>
</evidence>
<dbReference type="GO" id="GO:0052621">
    <property type="term" value="F:diguanylate cyclase activity"/>
    <property type="evidence" value="ECO:0007669"/>
    <property type="project" value="UniProtKB-EC"/>
</dbReference>
<dbReference type="EC" id="2.7.7.65" evidence="1"/>
<dbReference type="InterPro" id="IPR000160">
    <property type="entry name" value="GGDEF_dom"/>
</dbReference>
<dbReference type="RefSeq" id="WP_173064418.1">
    <property type="nucleotide sequence ID" value="NZ_AP022853.1"/>
</dbReference>
<organism evidence="5 6">
    <name type="scientific">Sulfurimicrobium lacus</name>
    <dbReference type="NCBI Taxonomy" id="2715678"/>
    <lineage>
        <taxon>Bacteria</taxon>
        <taxon>Pseudomonadati</taxon>
        <taxon>Pseudomonadota</taxon>
        <taxon>Betaproteobacteria</taxon>
        <taxon>Nitrosomonadales</taxon>
        <taxon>Sulfuricellaceae</taxon>
        <taxon>Sulfurimicrobium</taxon>
    </lineage>
</organism>
<dbReference type="SMART" id="SM00267">
    <property type="entry name" value="GGDEF"/>
    <property type="match status" value="1"/>
</dbReference>
<keyword evidence="3" id="KW-0812">Transmembrane</keyword>
<feature type="transmembrane region" description="Helical" evidence="3">
    <location>
        <begin position="21"/>
        <end position="39"/>
    </location>
</feature>
<evidence type="ECO:0000256" key="3">
    <source>
        <dbReference type="SAM" id="Phobius"/>
    </source>
</evidence>
<dbReference type="KEGG" id="slac:SKTS_20930"/>
<evidence type="ECO:0000259" key="4">
    <source>
        <dbReference type="PROSITE" id="PS50887"/>
    </source>
</evidence>
<evidence type="ECO:0000256" key="1">
    <source>
        <dbReference type="ARBA" id="ARBA00012528"/>
    </source>
</evidence>
<gene>
    <name evidence="5" type="ORF">SKTS_20930</name>
</gene>
<keyword evidence="3" id="KW-0472">Membrane</keyword>